<dbReference type="PANTHER" id="PTHR42683">
    <property type="entry name" value="ALDEHYDE REDUCTASE"/>
    <property type="match status" value="1"/>
</dbReference>
<comment type="similarity">
    <text evidence="2 6">Belongs to the zinc-containing alcohol dehydrogenase family.</text>
</comment>
<gene>
    <name evidence="9" type="ORF">HS088_TW01G00784</name>
</gene>
<dbReference type="PROSITE" id="PS00059">
    <property type="entry name" value="ADH_ZINC"/>
    <property type="match status" value="1"/>
</dbReference>
<dbReference type="InParanoid" id="A0A7J7E3J9"/>
<keyword evidence="10" id="KW-1185">Reference proteome</keyword>
<keyword evidence="5" id="KW-0560">Oxidoreductase</keyword>
<protein>
    <submittedName>
        <fullName evidence="9">Cinnamyl alcohol dehydrogenase 1</fullName>
    </submittedName>
</protein>
<dbReference type="Gene3D" id="3.40.50.720">
    <property type="entry name" value="NAD(P)-binding Rossmann-like Domain"/>
    <property type="match status" value="1"/>
</dbReference>
<dbReference type="InterPro" id="IPR011032">
    <property type="entry name" value="GroES-like_sf"/>
</dbReference>
<dbReference type="EMBL" id="JAAARO010000001">
    <property type="protein sequence ID" value="KAF5752866.1"/>
    <property type="molecule type" value="Genomic_DNA"/>
</dbReference>
<evidence type="ECO:0000256" key="4">
    <source>
        <dbReference type="ARBA" id="ARBA00022833"/>
    </source>
</evidence>
<dbReference type="FunFam" id="3.90.180.10:FF:000100">
    <property type="entry name" value="Putative cinnamyl alcohol dehydrogenase 6"/>
    <property type="match status" value="1"/>
</dbReference>
<evidence type="ECO:0000256" key="3">
    <source>
        <dbReference type="ARBA" id="ARBA00022723"/>
    </source>
</evidence>
<evidence type="ECO:0000256" key="6">
    <source>
        <dbReference type="RuleBase" id="RU361277"/>
    </source>
</evidence>
<comment type="caution">
    <text evidence="9">The sequence shown here is derived from an EMBL/GenBank/DDBJ whole genome shotgun (WGS) entry which is preliminary data.</text>
</comment>
<dbReference type="Pfam" id="PF00107">
    <property type="entry name" value="ADH_zinc_N"/>
    <property type="match status" value="1"/>
</dbReference>
<dbReference type="Gene3D" id="3.90.180.10">
    <property type="entry name" value="Medium-chain alcohol dehydrogenases, catalytic domain"/>
    <property type="match status" value="2"/>
</dbReference>
<evidence type="ECO:0000313" key="10">
    <source>
        <dbReference type="Proteomes" id="UP000593562"/>
    </source>
</evidence>
<dbReference type="InterPro" id="IPR036291">
    <property type="entry name" value="NAD(P)-bd_dom_sf"/>
</dbReference>
<dbReference type="AlphaFoldDB" id="A0A7J7E3J9"/>
<organism evidence="9 10">
    <name type="scientific">Tripterygium wilfordii</name>
    <name type="common">Thunder God vine</name>
    <dbReference type="NCBI Taxonomy" id="458696"/>
    <lineage>
        <taxon>Eukaryota</taxon>
        <taxon>Viridiplantae</taxon>
        <taxon>Streptophyta</taxon>
        <taxon>Embryophyta</taxon>
        <taxon>Tracheophyta</taxon>
        <taxon>Spermatophyta</taxon>
        <taxon>Magnoliopsida</taxon>
        <taxon>eudicotyledons</taxon>
        <taxon>Gunneridae</taxon>
        <taxon>Pentapetalae</taxon>
        <taxon>rosids</taxon>
        <taxon>fabids</taxon>
        <taxon>Celastrales</taxon>
        <taxon>Celastraceae</taxon>
        <taxon>Tripterygium</taxon>
    </lineage>
</organism>
<comment type="cofactor">
    <cofactor evidence="1 6">
        <name>Zn(2+)</name>
        <dbReference type="ChEBI" id="CHEBI:29105"/>
    </cofactor>
</comment>
<dbReference type="GO" id="GO:0009809">
    <property type="term" value="P:lignin biosynthetic process"/>
    <property type="evidence" value="ECO:0007669"/>
    <property type="project" value="UniProtKB-ARBA"/>
</dbReference>
<proteinExistence type="inferred from homology"/>
<dbReference type="InterPro" id="IPR013149">
    <property type="entry name" value="ADH-like_C"/>
</dbReference>
<dbReference type="InterPro" id="IPR013154">
    <property type="entry name" value="ADH-like_N"/>
</dbReference>
<evidence type="ECO:0000256" key="5">
    <source>
        <dbReference type="ARBA" id="ARBA00023002"/>
    </source>
</evidence>
<keyword evidence="4 6" id="KW-0862">Zinc</keyword>
<accession>A0A7J7E3J9</accession>
<dbReference type="Pfam" id="PF08240">
    <property type="entry name" value="ADH_N"/>
    <property type="match status" value="1"/>
</dbReference>
<sequence length="340" mass="37298">MRGRGRVPGRKSNLGSQKGKVNDERQRTEVVASTELMEGRSVVGWAARDPSGLLSPYHFSLRETGPEEVLFKILFCGIDHTDLHQCRNQIHSANYPLVPGHEVVGEVVEVGSEVKKFKVGDIVGVGIIGCCGNCLSCKSNMEQYCNKRILTYNDTYKDGTPTQGGFSSAMVAHQNFVLRIPEKLAPEQAVPLLCAGVTAFSPLKPFSDCGADVFLVSSNEAEMQRATSSLDYILDTIPAVHPMEPYLSLLKVDGKIILVGAVAKPQQFSSLDLILGKKTICGSLIGSIGETQELLDFWAEKGLKSMIEVVKMDYVNKAFERMECNDVRYRFVLDIASSDL</sequence>
<evidence type="ECO:0000256" key="7">
    <source>
        <dbReference type="SAM" id="MobiDB-lite"/>
    </source>
</evidence>
<feature type="domain" description="Enoyl reductase (ER)" evidence="8">
    <location>
        <begin position="52"/>
        <end position="333"/>
    </location>
</feature>
<reference evidence="9 10" key="1">
    <citation type="journal article" date="2020" name="Nat. Commun.">
        <title>Genome of Tripterygium wilfordii and identification of cytochrome P450 involved in triptolide biosynthesis.</title>
        <authorList>
            <person name="Tu L."/>
            <person name="Su P."/>
            <person name="Zhang Z."/>
            <person name="Gao L."/>
            <person name="Wang J."/>
            <person name="Hu T."/>
            <person name="Zhou J."/>
            <person name="Zhang Y."/>
            <person name="Zhao Y."/>
            <person name="Liu Y."/>
            <person name="Song Y."/>
            <person name="Tong Y."/>
            <person name="Lu Y."/>
            <person name="Yang J."/>
            <person name="Xu C."/>
            <person name="Jia M."/>
            <person name="Peters R.J."/>
            <person name="Huang L."/>
            <person name="Gao W."/>
        </authorList>
    </citation>
    <scope>NUCLEOTIDE SEQUENCE [LARGE SCALE GENOMIC DNA]</scope>
    <source>
        <strain evidence="10">cv. XIE 37</strain>
        <tissue evidence="9">Leaf</tissue>
    </source>
</reference>
<feature type="region of interest" description="Disordered" evidence="7">
    <location>
        <begin position="1"/>
        <end position="26"/>
    </location>
</feature>
<dbReference type="GO" id="GO:0008270">
    <property type="term" value="F:zinc ion binding"/>
    <property type="evidence" value="ECO:0007669"/>
    <property type="project" value="InterPro"/>
</dbReference>
<keyword evidence="3 6" id="KW-0479">Metal-binding</keyword>
<evidence type="ECO:0000313" key="9">
    <source>
        <dbReference type="EMBL" id="KAF5752866.1"/>
    </source>
</evidence>
<dbReference type="InterPro" id="IPR047109">
    <property type="entry name" value="CAD-like"/>
</dbReference>
<dbReference type="InterPro" id="IPR020843">
    <property type="entry name" value="ER"/>
</dbReference>
<dbReference type="SMART" id="SM00829">
    <property type="entry name" value="PKS_ER"/>
    <property type="match status" value="1"/>
</dbReference>
<evidence type="ECO:0000256" key="2">
    <source>
        <dbReference type="ARBA" id="ARBA00008072"/>
    </source>
</evidence>
<dbReference type="CDD" id="cd05283">
    <property type="entry name" value="CAD1"/>
    <property type="match status" value="1"/>
</dbReference>
<dbReference type="SUPFAM" id="SSF51735">
    <property type="entry name" value="NAD(P)-binding Rossmann-fold domains"/>
    <property type="match status" value="1"/>
</dbReference>
<dbReference type="GO" id="GO:0016616">
    <property type="term" value="F:oxidoreductase activity, acting on the CH-OH group of donors, NAD or NADP as acceptor"/>
    <property type="evidence" value="ECO:0007669"/>
    <property type="project" value="InterPro"/>
</dbReference>
<name>A0A7J7E3J9_TRIWF</name>
<dbReference type="Proteomes" id="UP000593562">
    <property type="component" value="Unassembled WGS sequence"/>
</dbReference>
<dbReference type="InterPro" id="IPR002328">
    <property type="entry name" value="ADH_Zn_CS"/>
</dbReference>
<dbReference type="SUPFAM" id="SSF50129">
    <property type="entry name" value="GroES-like"/>
    <property type="match status" value="1"/>
</dbReference>
<evidence type="ECO:0000256" key="1">
    <source>
        <dbReference type="ARBA" id="ARBA00001947"/>
    </source>
</evidence>
<evidence type="ECO:0000259" key="8">
    <source>
        <dbReference type="SMART" id="SM00829"/>
    </source>
</evidence>